<reference evidence="1 2" key="1">
    <citation type="submission" date="2017-06" db="EMBL/GenBank/DDBJ databases">
        <title>Genome sequencing of cyanobaciteial culture collection at National Institute for Environmental Studies (NIES).</title>
        <authorList>
            <person name="Hirose Y."/>
            <person name="Shimura Y."/>
            <person name="Fujisawa T."/>
            <person name="Nakamura Y."/>
            <person name="Kawachi M."/>
        </authorList>
    </citation>
    <scope>NUCLEOTIDE SEQUENCE [LARGE SCALE GENOMIC DNA]</scope>
    <source>
        <strain evidence="1 2">NIES-37</strain>
    </source>
</reference>
<dbReference type="RefSeq" id="WP_096575765.1">
    <property type="nucleotide sequence ID" value="NZ_CAWNJS010000001.1"/>
</dbReference>
<sequence>MPYQDIADLPDSVKNHLPKHAKEIFLAAFNHALSEYGEEETAFKVAWASVKRDYEKGADDEWHKKPE</sequence>
<name>A0A1Z4MY36_9CYAN</name>
<organism evidence="1 2">
    <name type="scientific">Tolypothrix tenuis PCC 7101</name>
    <dbReference type="NCBI Taxonomy" id="231146"/>
    <lineage>
        <taxon>Bacteria</taxon>
        <taxon>Bacillati</taxon>
        <taxon>Cyanobacteriota</taxon>
        <taxon>Cyanophyceae</taxon>
        <taxon>Nostocales</taxon>
        <taxon>Tolypothrichaceae</taxon>
        <taxon>Tolypothrix</taxon>
    </lineage>
</organism>
<dbReference type="SUPFAM" id="SSF140376">
    <property type="entry name" value="ChaB-like"/>
    <property type="match status" value="1"/>
</dbReference>
<dbReference type="Pfam" id="PF06150">
    <property type="entry name" value="ChaB"/>
    <property type="match status" value="1"/>
</dbReference>
<dbReference type="AlphaFoldDB" id="A0A1Z4MY36"/>
<dbReference type="KEGG" id="ttq:NIES37_23450"/>
<proteinExistence type="predicted"/>
<gene>
    <name evidence="1" type="ORF">NIES37_23450</name>
</gene>
<dbReference type="Proteomes" id="UP000218785">
    <property type="component" value="Chromosome"/>
</dbReference>
<evidence type="ECO:0000313" key="2">
    <source>
        <dbReference type="Proteomes" id="UP000218785"/>
    </source>
</evidence>
<protein>
    <submittedName>
        <fullName evidence="1">ChaB family protein</fullName>
    </submittedName>
</protein>
<keyword evidence="2" id="KW-1185">Reference proteome</keyword>
<evidence type="ECO:0000313" key="1">
    <source>
        <dbReference type="EMBL" id="BAY98395.1"/>
    </source>
</evidence>
<dbReference type="InterPro" id="IPR037205">
    <property type="entry name" value="ChaB_sf"/>
</dbReference>
<dbReference type="Gene3D" id="1.10.1740.70">
    <property type="entry name" value="ChaB"/>
    <property type="match status" value="1"/>
</dbReference>
<accession>A0A1Z4MY36</accession>
<dbReference type="EMBL" id="AP018248">
    <property type="protein sequence ID" value="BAY98395.1"/>
    <property type="molecule type" value="Genomic_DNA"/>
</dbReference>
<dbReference type="InterPro" id="IPR009317">
    <property type="entry name" value="ChaB"/>
</dbReference>